<evidence type="ECO:0000313" key="7">
    <source>
        <dbReference type="Proteomes" id="UP000517916"/>
    </source>
</evidence>
<keyword evidence="2" id="KW-0805">Transcription regulation</keyword>
<protein>
    <submittedName>
        <fullName evidence="6">DNA-binding transcriptional LysR family regulator</fullName>
    </submittedName>
</protein>
<evidence type="ECO:0000256" key="4">
    <source>
        <dbReference type="ARBA" id="ARBA00023163"/>
    </source>
</evidence>
<dbReference type="SUPFAM" id="SSF53850">
    <property type="entry name" value="Periplasmic binding protein-like II"/>
    <property type="match status" value="1"/>
</dbReference>
<proteinExistence type="inferred from homology"/>
<dbReference type="PANTHER" id="PTHR30346">
    <property type="entry name" value="TRANSCRIPTIONAL DUAL REGULATOR HCAR-RELATED"/>
    <property type="match status" value="1"/>
</dbReference>
<evidence type="ECO:0000259" key="5">
    <source>
        <dbReference type="PROSITE" id="PS50931"/>
    </source>
</evidence>
<name>A0ABR6BHI6_9PSEU</name>
<evidence type="ECO:0000256" key="3">
    <source>
        <dbReference type="ARBA" id="ARBA00023125"/>
    </source>
</evidence>
<dbReference type="Pfam" id="PF00126">
    <property type="entry name" value="HTH_1"/>
    <property type="match status" value="1"/>
</dbReference>
<dbReference type="SUPFAM" id="SSF46785">
    <property type="entry name" value="Winged helix' DNA-binding domain"/>
    <property type="match status" value="1"/>
</dbReference>
<evidence type="ECO:0000256" key="2">
    <source>
        <dbReference type="ARBA" id="ARBA00023015"/>
    </source>
</evidence>
<accession>A0ABR6BHI6</accession>
<sequence length="291" mass="31368">MIDVRRLVLLRDLAEYQTVTAVAEVHQVTASAVSQQLRALEAEVGRPLLLREGRTVRLTSAGQTLARRCEEVLATLERAAAEVRELDDRLAGELAVGCFTSAFAELALPMAASLTGAHPQLRVRFTEGEPEQTLPMLKQRRLDLVIAYRYGHLGTTLPTGLVSRRLREDPFLIVVPERLRGLVEQEGLSGLREHPWVTFPRGACHDAVLNACRTAGFTPELAHITSSISVTLDVVAAGLGVSMLPALATHAVPPGVALVPAEGLQRTVELVVRAGTEEQPVIAAALAALLR</sequence>
<dbReference type="Proteomes" id="UP000517916">
    <property type="component" value="Unassembled WGS sequence"/>
</dbReference>
<dbReference type="PROSITE" id="PS50931">
    <property type="entry name" value="HTH_LYSR"/>
    <property type="match status" value="1"/>
</dbReference>
<comment type="similarity">
    <text evidence="1">Belongs to the LysR transcriptional regulatory family.</text>
</comment>
<keyword evidence="3 6" id="KW-0238">DNA-binding</keyword>
<organism evidence="6 7">
    <name type="scientific">Kutzneria viridogrisea</name>
    <dbReference type="NCBI Taxonomy" id="47990"/>
    <lineage>
        <taxon>Bacteria</taxon>
        <taxon>Bacillati</taxon>
        <taxon>Actinomycetota</taxon>
        <taxon>Actinomycetes</taxon>
        <taxon>Pseudonocardiales</taxon>
        <taxon>Pseudonocardiaceae</taxon>
        <taxon>Kutzneria</taxon>
    </lineage>
</organism>
<feature type="domain" description="HTH lysR-type" evidence="5">
    <location>
        <begin position="2"/>
        <end position="59"/>
    </location>
</feature>
<keyword evidence="4" id="KW-0804">Transcription</keyword>
<dbReference type="PANTHER" id="PTHR30346:SF29">
    <property type="entry name" value="LYSR SUBSTRATE-BINDING"/>
    <property type="match status" value="1"/>
</dbReference>
<reference evidence="6 7" key="1">
    <citation type="submission" date="2020-08" db="EMBL/GenBank/DDBJ databases">
        <title>Genomic Encyclopedia of Archaeal and Bacterial Type Strains, Phase II (KMG-II): from individual species to whole genera.</title>
        <authorList>
            <person name="Goeker M."/>
        </authorList>
    </citation>
    <scope>NUCLEOTIDE SEQUENCE [LARGE SCALE GENOMIC DNA]</scope>
    <source>
        <strain evidence="6 7">DSM 43850</strain>
    </source>
</reference>
<dbReference type="GO" id="GO:0003677">
    <property type="term" value="F:DNA binding"/>
    <property type="evidence" value="ECO:0007669"/>
    <property type="project" value="UniProtKB-KW"/>
</dbReference>
<evidence type="ECO:0000313" key="6">
    <source>
        <dbReference type="EMBL" id="MBA8926220.1"/>
    </source>
</evidence>
<dbReference type="Gene3D" id="3.40.190.10">
    <property type="entry name" value="Periplasmic binding protein-like II"/>
    <property type="match status" value="2"/>
</dbReference>
<dbReference type="RefSeq" id="WP_182837668.1">
    <property type="nucleotide sequence ID" value="NZ_BAAABQ010000009.1"/>
</dbReference>
<dbReference type="InterPro" id="IPR000847">
    <property type="entry name" value="LysR_HTH_N"/>
</dbReference>
<comment type="caution">
    <text evidence="6">The sequence shown here is derived from an EMBL/GenBank/DDBJ whole genome shotgun (WGS) entry which is preliminary data.</text>
</comment>
<dbReference type="InterPro" id="IPR005119">
    <property type="entry name" value="LysR_subst-bd"/>
</dbReference>
<dbReference type="InterPro" id="IPR036390">
    <property type="entry name" value="WH_DNA-bd_sf"/>
</dbReference>
<keyword evidence="7" id="KW-1185">Reference proteome</keyword>
<gene>
    <name evidence="6" type="ORF">BC739_003419</name>
</gene>
<dbReference type="Gene3D" id="1.10.10.10">
    <property type="entry name" value="Winged helix-like DNA-binding domain superfamily/Winged helix DNA-binding domain"/>
    <property type="match status" value="1"/>
</dbReference>
<evidence type="ECO:0000256" key="1">
    <source>
        <dbReference type="ARBA" id="ARBA00009437"/>
    </source>
</evidence>
<dbReference type="InterPro" id="IPR036388">
    <property type="entry name" value="WH-like_DNA-bd_sf"/>
</dbReference>
<dbReference type="Pfam" id="PF03466">
    <property type="entry name" value="LysR_substrate"/>
    <property type="match status" value="1"/>
</dbReference>
<dbReference type="EMBL" id="JACJID010000002">
    <property type="protein sequence ID" value="MBA8926220.1"/>
    <property type="molecule type" value="Genomic_DNA"/>
</dbReference>